<feature type="transmembrane region" description="Helical" evidence="2">
    <location>
        <begin position="62"/>
        <end position="87"/>
    </location>
</feature>
<sequence length="511" mass="54046">MKAHTGSLDESLRTIPYCALRYYEALLELVYLVLCTGLLVLRGTDWQLLWSMQPFDTQIVKYSLVFLCVESALWGLGWFCLCCSCTARDRLARNQYLEVLDVCLLCVLIGCAVWGLVLLTLSETGLHVNWALSCLIDYARGGALGLGLLLRFLHLALHNLGLLSSFTLEETGKTSLAHSYHVAESIGAIGSRPGAQTDSELLQALLPNHIYHNRRASKADFSRLSLSGGRSQQHAEFSGTRDATERSSTGGFPRHGPGGSNGCVPRSAVLCLLREEATLVWQFLGEWVLSTSAVVSASSVAALIDVLMGSIAGQLAWRLPSPLWISFPWPVAALAAALVARATLGAASHLGLSRLQAKLHGALGARASATAWGAAAASPRVLSALIREVLAPCAWLASAVSAMLAFSPDHALALALCATAAASLGGCAESPTSQLGARIRVAVCQAVGIVTVAALACVNLTTESRKEVIAAETVASCLLMAHLGDTISALRRGSRLIVAAACDAFEDDQLC</sequence>
<reference evidence="3" key="1">
    <citation type="submission" date="2014-05" db="EMBL/GenBank/DDBJ databases">
        <title>The transcriptome of the halophilic microalga Tetraselmis sp. GSL018 isolated from the Great Salt Lake, Utah.</title>
        <authorList>
            <person name="Jinkerson R.E."/>
            <person name="D'Adamo S."/>
            <person name="Posewitz M.C."/>
        </authorList>
    </citation>
    <scope>NUCLEOTIDE SEQUENCE</scope>
    <source>
        <strain evidence="3">GSL018</strain>
    </source>
</reference>
<keyword evidence="2" id="KW-0812">Transmembrane</keyword>
<feature type="transmembrane region" description="Helical" evidence="2">
    <location>
        <begin position="21"/>
        <end position="42"/>
    </location>
</feature>
<evidence type="ECO:0000313" key="3">
    <source>
        <dbReference type="EMBL" id="JAC67172.1"/>
    </source>
</evidence>
<proteinExistence type="predicted"/>
<evidence type="ECO:0000256" key="2">
    <source>
        <dbReference type="SAM" id="Phobius"/>
    </source>
</evidence>
<keyword evidence="2" id="KW-1133">Transmembrane helix</keyword>
<dbReference type="AlphaFoldDB" id="A0A061R2Q8"/>
<feature type="transmembrane region" description="Helical" evidence="2">
    <location>
        <begin position="99"/>
        <end position="121"/>
    </location>
</feature>
<gene>
    <name evidence="3" type="ORF">TSPGSL018_11818</name>
</gene>
<accession>A0A061R2Q8</accession>
<dbReference type="EMBL" id="GBEZ01019380">
    <property type="protein sequence ID" value="JAC67172.1"/>
    <property type="molecule type" value="Transcribed_RNA"/>
</dbReference>
<evidence type="ECO:0000256" key="1">
    <source>
        <dbReference type="SAM" id="MobiDB-lite"/>
    </source>
</evidence>
<feature type="region of interest" description="Disordered" evidence="1">
    <location>
        <begin position="228"/>
        <end position="259"/>
    </location>
</feature>
<organism evidence="3">
    <name type="scientific">Tetraselmis sp. GSL018</name>
    <dbReference type="NCBI Taxonomy" id="582737"/>
    <lineage>
        <taxon>Eukaryota</taxon>
        <taxon>Viridiplantae</taxon>
        <taxon>Chlorophyta</taxon>
        <taxon>core chlorophytes</taxon>
        <taxon>Chlorodendrophyceae</taxon>
        <taxon>Chlorodendrales</taxon>
        <taxon>Chlorodendraceae</taxon>
        <taxon>Tetraselmis</taxon>
    </lineage>
</organism>
<protein>
    <submittedName>
        <fullName evidence="3">Uncharacterized protein</fullName>
    </submittedName>
</protein>
<keyword evidence="2" id="KW-0472">Membrane</keyword>
<name>A0A061R2Q8_9CHLO</name>